<gene>
    <name evidence="2" type="ORF">AMJ74_02050</name>
</gene>
<accession>A0A0S8JZQ2</accession>
<dbReference type="SUPFAM" id="SSF56235">
    <property type="entry name" value="N-terminal nucleophile aminohydrolases (Ntn hydrolases)"/>
    <property type="match status" value="1"/>
</dbReference>
<organism evidence="2 3">
    <name type="scientific">candidate division WOR_3 bacterium SM1_77</name>
    <dbReference type="NCBI Taxonomy" id="1703778"/>
    <lineage>
        <taxon>Bacteria</taxon>
        <taxon>Bacteria division WOR-3</taxon>
    </lineage>
</organism>
<sequence>MCILIHQPKDYCFSSEQLRDFFYKNSDGFGAIVNHGDERGVKVYKSIGGIKEIEDMYYNDVACYEAIIHFRMKTHGHIDLENCHPYEVLPNVYMAHNGILSYGNTADPTKSDTWHYIKDFIKPMLELTPDALNNPYIRGYLGAHIGSSNKFGFMDLDGNVAIINRHSGVEHDGVWYSNTYAWTPWKFGYGEPPRAYNYGGHTAITTTAPSKSTTGNPYHSASPKSKNHYGSSKSWQLWNDYDEEVAAWEAEGYQSPSLADGKKTSANGRYQQALEADRRDAKSKSQRNRVKKAKAKKAAAAKKAADEKMAAQVTSLTGHTPWRISHKALVSIIRSSYNVMQRDDYHGIVRWVSENPMKASAILYEMYGDDGPDSKWTSEIISDRVNQDPEWGADAIVDMWAESEEALLEIAEIVKPNSSTGVHSHVQ</sequence>
<evidence type="ECO:0000313" key="3">
    <source>
        <dbReference type="Proteomes" id="UP000050975"/>
    </source>
</evidence>
<evidence type="ECO:0000313" key="2">
    <source>
        <dbReference type="EMBL" id="KPL15167.1"/>
    </source>
</evidence>
<dbReference type="AlphaFoldDB" id="A0A0S8JZQ2"/>
<dbReference type="InterPro" id="IPR029055">
    <property type="entry name" value="Ntn_hydrolases_N"/>
</dbReference>
<dbReference type="EMBL" id="LJVE01000022">
    <property type="protein sequence ID" value="KPL15167.1"/>
    <property type="molecule type" value="Genomic_DNA"/>
</dbReference>
<evidence type="ECO:0008006" key="4">
    <source>
        <dbReference type="Google" id="ProtNLM"/>
    </source>
</evidence>
<protein>
    <recommendedName>
        <fullName evidence="4">Glutamine amidotransferase type-2 domain-containing protein</fullName>
    </recommendedName>
</protein>
<feature type="region of interest" description="Disordered" evidence="1">
    <location>
        <begin position="207"/>
        <end position="231"/>
    </location>
</feature>
<proteinExistence type="predicted"/>
<comment type="caution">
    <text evidence="2">The sequence shown here is derived from an EMBL/GenBank/DDBJ whole genome shotgun (WGS) entry which is preliminary data.</text>
</comment>
<name>A0A0S8JZQ2_UNCW3</name>
<dbReference type="Proteomes" id="UP000050975">
    <property type="component" value="Unassembled WGS sequence"/>
</dbReference>
<reference evidence="2 3" key="1">
    <citation type="journal article" date="2015" name="Microbiome">
        <title>Genomic resolution of linkages in carbon, nitrogen, and sulfur cycling among widespread estuary sediment bacteria.</title>
        <authorList>
            <person name="Baker B.J."/>
            <person name="Lazar C.S."/>
            <person name="Teske A.P."/>
            <person name="Dick G.J."/>
        </authorList>
    </citation>
    <scope>NUCLEOTIDE SEQUENCE [LARGE SCALE GENOMIC DNA]</scope>
    <source>
        <strain evidence="2">SM1_77</strain>
    </source>
</reference>
<evidence type="ECO:0000256" key="1">
    <source>
        <dbReference type="SAM" id="MobiDB-lite"/>
    </source>
</evidence>
<dbReference type="Gene3D" id="3.60.20.10">
    <property type="entry name" value="Glutamine Phosphoribosylpyrophosphate, subunit 1, domain 1"/>
    <property type="match status" value="1"/>
</dbReference>